<evidence type="ECO:0000256" key="1">
    <source>
        <dbReference type="SAM" id="Phobius"/>
    </source>
</evidence>
<proteinExistence type="predicted"/>
<feature type="transmembrane region" description="Helical" evidence="1">
    <location>
        <begin position="53"/>
        <end position="73"/>
    </location>
</feature>
<evidence type="ECO:0000313" key="2">
    <source>
        <dbReference type="EMBL" id="KAL2801652.1"/>
    </source>
</evidence>
<organism evidence="2 3">
    <name type="scientific">Aspergillus granulosus</name>
    <dbReference type="NCBI Taxonomy" id="176169"/>
    <lineage>
        <taxon>Eukaryota</taxon>
        <taxon>Fungi</taxon>
        <taxon>Dikarya</taxon>
        <taxon>Ascomycota</taxon>
        <taxon>Pezizomycotina</taxon>
        <taxon>Eurotiomycetes</taxon>
        <taxon>Eurotiomycetidae</taxon>
        <taxon>Eurotiales</taxon>
        <taxon>Aspergillaceae</taxon>
        <taxon>Aspergillus</taxon>
        <taxon>Aspergillus subgen. Nidulantes</taxon>
    </lineage>
</organism>
<reference evidence="2 3" key="1">
    <citation type="submission" date="2024-07" db="EMBL/GenBank/DDBJ databases">
        <title>Section-level genome sequencing and comparative genomics of Aspergillus sections Usti and Cavernicolus.</title>
        <authorList>
            <consortium name="Lawrence Berkeley National Laboratory"/>
            <person name="Nybo J.L."/>
            <person name="Vesth T.C."/>
            <person name="Theobald S."/>
            <person name="Frisvad J.C."/>
            <person name="Larsen T.O."/>
            <person name="Kjaerboelling I."/>
            <person name="Rothschild-Mancinelli K."/>
            <person name="Lyhne E.K."/>
            <person name="Kogle M.E."/>
            <person name="Barry K."/>
            <person name="Clum A."/>
            <person name="Na H."/>
            <person name="Ledsgaard L."/>
            <person name="Lin J."/>
            <person name="Lipzen A."/>
            <person name="Kuo A."/>
            <person name="Riley R."/>
            <person name="Mondo S."/>
            <person name="Labutti K."/>
            <person name="Haridas S."/>
            <person name="Pangalinan J."/>
            <person name="Salamov A.A."/>
            <person name="Simmons B.A."/>
            <person name="Magnuson J.K."/>
            <person name="Chen J."/>
            <person name="Drula E."/>
            <person name="Henrissat B."/>
            <person name="Wiebenga A."/>
            <person name="Lubbers R.J."/>
            <person name="Gomes A.C."/>
            <person name="Makela M.R."/>
            <person name="Stajich J."/>
            <person name="Grigoriev I.V."/>
            <person name="Mortensen U.H."/>
            <person name="De Vries R.P."/>
            <person name="Baker S.E."/>
            <person name="Andersen M.R."/>
        </authorList>
    </citation>
    <scope>NUCLEOTIDE SEQUENCE [LARGE SCALE GENOMIC DNA]</scope>
    <source>
        <strain evidence="2 3">CBS 588.65</strain>
    </source>
</reference>
<sequence length="128" mass="14012">HALHSDILQNPGPDITLSGKGNILWDPGPNIALLFQGDIFWNPGPDITLSNTLYILPLFLFYILAISSFSLLLSPSSLSSIFASTKQGWAVSRQEDSFSTSPFLTIVYNLTQVGYSGFTAFIKLLNQS</sequence>
<protein>
    <submittedName>
        <fullName evidence="2">Uncharacterized protein</fullName>
    </submittedName>
</protein>
<comment type="caution">
    <text evidence="2">The sequence shown here is derived from an EMBL/GenBank/DDBJ whole genome shotgun (WGS) entry which is preliminary data.</text>
</comment>
<keyword evidence="3" id="KW-1185">Reference proteome</keyword>
<keyword evidence="1" id="KW-0812">Transmembrane</keyword>
<keyword evidence="1" id="KW-1133">Transmembrane helix</keyword>
<feature type="non-terminal residue" evidence="2">
    <location>
        <position position="1"/>
    </location>
</feature>
<accession>A0ABR4GRG1</accession>
<name>A0ABR4GRG1_9EURO</name>
<gene>
    <name evidence="2" type="ORF">BJX63DRAFT_416818</name>
</gene>
<dbReference type="Proteomes" id="UP001610334">
    <property type="component" value="Unassembled WGS sequence"/>
</dbReference>
<dbReference type="EMBL" id="JBFXLT010000274">
    <property type="protein sequence ID" value="KAL2801652.1"/>
    <property type="molecule type" value="Genomic_DNA"/>
</dbReference>
<evidence type="ECO:0000313" key="3">
    <source>
        <dbReference type="Proteomes" id="UP001610334"/>
    </source>
</evidence>
<keyword evidence="1" id="KW-0472">Membrane</keyword>